<evidence type="ECO:0000313" key="3">
    <source>
        <dbReference type="EnsemblMetazoa" id="ISCW008567-PA"/>
    </source>
</evidence>
<protein>
    <recommendedName>
        <fullName evidence="1">Choline/carnitine acyltransferase domain-containing protein</fullName>
    </recommendedName>
</protein>
<evidence type="ECO:0000313" key="4">
    <source>
        <dbReference type="Proteomes" id="UP000001555"/>
    </source>
</evidence>
<evidence type="ECO:0000259" key="1">
    <source>
        <dbReference type="Pfam" id="PF00755"/>
    </source>
</evidence>
<dbReference type="PaxDb" id="6945-B7PXD4"/>
<dbReference type="SUPFAM" id="SSF52777">
    <property type="entry name" value="CoA-dependent acyltransferases"/>
    <property type="match status" value="1"/>
</dbReference>
<feature type="domain" description="Choline/carnitine acyltransferase" evidence="1">
    <location>
        <begin position="1"/>
        <end position="55"/>
    </location>
</feature>
<dbReference type="VEuPathDB" id="VectorBase:ISCP_025400"/>
<dbReference type="EMBL" id="ABJB010098655">
    <property type="status" value="NOT_ANNOTATED_CDS"/>
    <property type="molecule type" value="Genomic_DNA"/>
</dbReference>
<dbReference type="Gene3D" id="3.30.559.70">
    <property type="entry name" value="Choline/Carnitine o-acyltransferase, domain 2"/>
    <property type="match status" value="1"/>
</dbReference>
<dbReference type="HOGENOM" id="CLU_2309075_0_0_1"/>
<evidence type="ECO:0000313" key="2">
    <source>
        <dbReference type="EMBL" id="EEC11256.1"/>
    </source>
</evidence>
<dbReference type="VEuPathDB" id="VectorBase:ISCI008567"/>
<dbReference type="OrthoDB" id="240216at2759"/>
<sequence length="100" mass="11317">MFTFNAYDAQGVPHDESRILTQLIRVVEISPEKDVGVGILTAEDRDVWAKVYATLGQIWCNIVWFVAWCEHGIDLFFVVLYARAYSRSQCVAAIVIGPPR</sequence>
<dbReference type="InterPro" id="IPR039551">
    <property type="entry name" value="Cho/carn_acyl_trans"/>
</dbReference>
<accession>B7PXD4</accession>
<reference evidence="3" key="2">
    <citation type="submission" date="2020-05" db="UniProtKB">
        <authorList>
            <consortium name="EnsemblMetazoa"/>
        </authorList>
    </citation>
    <scope>IDENTIFICATION</scope>
    <source>
        <strain evidence="3">wikel</strain>
    </source>
</reference>
<dbReference type="EMBL" id="ABJB010395512">
    <property type="status" value="NOT_ANNOTATED_CDS"/>
    <property type="molecule type" value="Genomic_DNA"/>
</dbReference>
<dbReference type="InterPro" id="IPR042231">
    <property type="entry name" value="Cho/carn_acyl_trans_2"/>
</dbReference>
<proteinExistence type="predicted"/>
<dbReference type="AlphaFoldDB" id="B7PXD4"/>
<dbReference type="EMBL" id="DS813558">
    <property type="protein sequence ID" value="EEC11256.1"/>
    <property type="molecule type" value="Genomic_DNA"/>
</dbReference>
<dbReference type="VEuPathDB" id="VectorBase:ISCW008567"/>
<keyword evidence="4" id="KW-1185">Reference proteome</keyword>
<dbReference type="Proteomes" id="UP000001555">
    <property type="component" value="Unassembled WGS sequence"/>
</dbReference>
<organism>
    <name type="scientific">Ixodes scapularis</name>
    <name type="common">Black-legged tick</name>
    <name type="synonym">Deer tick</name>
    <dbReference type="NCBI Taxonomy" id="6945"/>
    <lineage>
        <taxon>Eukaryota</taxon>
        <taxon>Metazoa</taxon>
        <taxon>Ecdysozoa</taxon>
        <taxon>Arthropoda</taxon>
        <taxon>Chelicerata</taxon>
        <taxon>Arachnida</taxon>
        <taxon>Acari</taxon>
        <taxon>Parasitiformes</taxon>
        <taxon>Ixodida</taxon>
        <taxon>Ixodoidea</taxon>
        <taxon>Ixodidae</taxon>
        <taxon>Ixodinae</taxon>
        <taxon>Ixodes</taxon>
    </lineage>
</organism>
<dbReference type="EMBL" id="ABJB010830729">
    <property type="status" value="NOT_ANNOTATED_CDS"/>
    <property type="molecule type" value="Genomic_DNA"/>
</dbReference>
<dbReference type="Pfam" id="PF00755">
    <property type="entry name" value="Carn_acyltransf"/>
    <property type="match status" value="1"/>
</dbReference>
<gene>
    <name evidence="2" type="ORF">IscW_ISCW008567</name>
</gene>
<dbReference type="InParanoid" id="B7PXD4"/>
<dbReference type="EMBL" id="ABJB010123092">
    <property type="status" value="NOT_ANNOTATED_CDS"/>
    <property type="molecule type" value="Genomic_DNA"/>
</dbReference>
<dbReference type="EnsemblMetazoa" id="ISCW008567-RA">
    <property type="protein sequence ID" value="ISCW008567-PA"/>
    <property type="gene ID" value="ISCW008567"/>
</dbReference>
<name>B7PXD4_IXOSC</name>
<reference evidence="2 4" key="1">
    <citation type="submission" date="2008-03" db="EMBL/GenBank/DDBJ databases">
        <title>Annotation of Ixodes scapularis.</title>
        <authorList>
            <consortium name="Ixodes scapularis Genome Project Consortium"/>
            <person name="Caler E."/>
            <person name="Hannick L.I."/>
            <person name="Bidwell S."/>
            <person name="Joardar V."/>
            <person name="Thiagarajan M."/>
            <person name="Amedeo P."/>
            <person name="Galinsky K.J."/>
            <person name="Schobel S."/>
            <person name="Inman J."/>
            <person name="Hostetler J."/>
            <person name="Miller J."/>
            <person name="Hammond M."/>
            <person name="Megy K."/>
            <person name="Lawson D."/>
            <person name="Kodira C."/>
            <person name="Sutton G."/>
            <person name="Meyer J."/>
            <person name="Hill C.A."/>
            <person name="Birren B."/>
            <person name="Nene V."/>
            <person name="Collins F."/>
            <person name="Alarcon-Chaidez F."/>
            <person name="Wikel S."/>
            <person name="Strausberg R."/>
        </authorList>
    </citation>
    <scope>NUCLEOTIDE SEQUENCE [LARGE SCALE GENOMIC DNA]</scope>
    <source>
        <strain evidence="4">Wikel</strain>
        <strain evidence="2">Wikel colony</strain>
    </source>
</reference>